<dbReference type="AlphaFoldDB" id="A0A3L8PNS4"/>
<dbReference type="Proteomes" id="UP000282515">
    <property type="component" value="Unassembled WGS sequence"/>
</dbReference>
<dbReference type="RefSeq" id="WP_121793302.1">
    <property type="nucleotide sequence ID" value="NZ_RDBF01000002.1"/>
</dbReference>
<protein>
    <submittedName>
        <fullName evidence="3">Alpha/beta fold hydrolase</fullName>
    </submittedName>
</protein>
<dbReference type="GO" id="GO:0016787">
    <property type="term" value="F:hydrolase activity"/>
    <property type="evidence" value="ECO:0007669"/>
    <property type="project" value="UniProtKB-KW"/>
</dbReference>
<dbReference type="InterPro" id="IPR000073">
    <property type="entry name" value="AB_hydrolase_1"/>
</dbReference>
<reference evidence="3 4" key="1">
    <citation type="submission" date="2018-10" db="EMBL/GenBank/DDBJ databases">
        <title>Aeromicrobium sp. 9W16Y-2 whole genome shotgun sequence.</title>
        <authorList>
            <person name="Li F."/>
        </authorList>
    </citation>
    <scope>NUCLEOTIDE SEQUENCE [LARGE SCALE GENOMIC DNA]</scope>
    <source>
        <strain evidence="3 4">9W16Y-2</strain>
    </source>
</reference>
<organism evidence="3 4">
    <name type="scientific">Aeromicrobium phragmitis</name>
    <dbReference type="NCBI Taxonomy" id="2478914"/>
    <lineage>
        <taxon>Bacteria</taxon>
        <taxon>Bacillati</taxon>
        <taxon>Actinomycetota</taxon>
        <taxon>Actinomycetes</taxon>
        <taxon>Propionibacteriales</taxon>
        <taxon>Nocardioidaceae</taxon>
        <taxon>Aeromicrobium</taxon>
    </lineage>
</organism>
<proteinExistence type="predicted"/>
<evidence type="ECO:0000256" key="1">
    <source>
        <dbReference type="PIRSR" id="PIRSR000443-1"/>
    </source>
</evidence>
<dbReference type="SUPFAM" id="SSF53474">
    <property type="entry name" value="alpha/beta-Hydrolases"/>
    <property type="match status" value="1"/>
</dbReference>
<dbReference type="OrthoDB" id="9800754at2"/>
<dbReference type="InterPro" id="IPR029058">
    <property type="entry name" value="AB_hydrolase_fold"/>
</dbReference>
<name>A0A3L8PNS4_9ACTN</name>
<evidence type="ECO:0000313" key="3">
    <source>
        <dbReference type="EMBL" id="RLV57001.1"/>
    </source>
</evidence>
<dbReference type="EMBL" id="RDBF01000002">
    <property type="protein sequence ID" value="RLV57001.1"/>
    <property type="molecule type" value="Genomic_DNA"/>
</dbReference>
<feature type="active site" evidence="1">
    <location>
        <position position="302"/>
    </location>
</feature>
<sequence length="330" mass="34534">MGIDTGTPGTLLLEDFVLGSGESLPNAEVRYRVHGPSAGTAEATVVLLTYYTGTDESYAPWIGPGRPLDPSRHCVVVVNHLGGGVSTSPSTMKAPFPQVSVGDLARVTWAVLNSLGIDHVDLAAGWSLGGMQALELAAQRPCDIGAVLALCSAARCSAINRVFLESVAAVLRVDPELGDGPAARGLDAFGRVYAGWAYSEEFFEDGHFAELGYSSIADVLDSWGADHAAFDALDLLASLRTWLAADLGVGRGGLEPALGGIRARTVLMPSSTDRYFTPAENEKEAAALPNGELWTLTSPLGHVAGRPGVRRQEQDRVDAALRLLLAGAGA</sequence>
<dbReference type="PIRSF" id="PIRSF000443">
    <property type="entry name" value="Homoser_Ac_trans"/>
    <property type="match status" value="1"/>
</dbReference>
<comment type="caution">
    <text evidence="3">The sequence shown here is derived from an EMBL/GenBank/DDBJ whole genome shotgun (WGS) entry which is preliminary data.</text>
</comment>
<keyword evidence="3" id="KW-0378">Hydrolase</keyword>
<dbReference type="InterPro" id="IPR008220">
    <property type="entry name" value="HAT_MetX-like"/>
</dbReference>
<feature type="active site" description="Nucleophile" evidence="1">
    <location>
        <position position="127"/>
    </location>
</feature>
<dbReference type="Gene3D" id="3.40.50.1820">
    <property type="entry name" value="alpha/beta hydrolase"/>
    <property type="match status" value="1"/>
</dbReference>
<feature type="active site" evidence="1">
    <location>
        <position position="273"/>
    </location>
</feature>
<evidence type="ECO:0000259" key="2">
    <source>
        <dbReference type="Pfam" id="PF00561"/>
    </source>
</evidence>
<dbReference type="GO" id="GO:0016747">
    <property type="term" value="F:acyltransferase activity, transferring groups other than amino-acyl groups"/>
    <property type="evidence" value="ECO:0007669"/>
    <property type="project" value="InterPro"/>
</dbReference>
<dbReference type="PANTHER" id="PTHR32268:SF15">
    <property type="entry name" value="HOMOSERINE ACETYLTRANSFERASE FAMILY PROTEIN (AFU_ORTHOLOGUE AFUA_1G15350)"/>
    <property type="match status" value="1"/>
</dbReference>
<dbReference type="Pfam" id="PF00561">
    <property type="entry name" value="Abhydrolase_1"/>
    <property type="match status" value="1"/>
</dbReference>
<feature type="domain" description="AB hydrolase-1" evidence="2">
    <location>
        <begin position="57"/>
        <end position="167"/>
    </location>
</feature>
<gene>
    <name evidence="3" type="ORF">D9V41_04375</name>
</gene>
<accession>A0A3L8PNS4</accession>
<evidence type="ECO:0000313" key="4">
    <source>
        <dbReference type="Proteomes" id="UP000282515"/>
    </source>
</evidence>
<keyword evidence="4" id="KW-1185">Reference proteome</keyword>
<dbReference type="PANTHER" id="PTHR32268">
    <property type="entry name" value="HOMOSERINE O-ACETYLTRANSFERASE"/>
    <property type="match status" value="1"/>
</dbReference>